<protein>
    <submittedName>
        <fullName evidence="2">Uncharacterized protein</fullName>
    </submittedName>
</protein>
<organism evidence="2 3">
    <name type="scientific">Daedalea quercina L-15889</name>
    <dbReference type="NCBI Taxonomy" id="1314783"/>
    <lineage>
        <taxon>Eukaryota</taxon>
        <taxon>Fungi</taxon>
        <taxon>Dikarya</taxon>
        <taxon>Basidiomycota</taxon>
        <taxon>Agaricomycotina</taxon>
        <taxon>Agaricomycetes</taxon>
        <taxon>Polyporales</taxon>
        <taxon>Fomitopsis</taxon>
    </lineage>
</organism>
<keyword evidence="3" id="KW-1185">Reference proteome</keyword>
<dbReference type="EMBL" id="KV429032">
    <property type="protein sequence ID" value="KZT74962.1"/>
    <property type="molecule type" value="Genomic_DNA"/>
</dbReference>
<dbReference type="AlphaFoldDB" id="A0A165UIL5"/>
<reference evidence="2 3" key="1">
    <citation type="journal article" date="2016" name="Mol. Biol. Evol.">
        <title>Comparative Genomics of Early-Diverging Mushroom-Forming Fungi Provides Insights into the Origins of Lignocellulose Decay Capabilities.</title>
        <authorList>
            <person name="Nagy L.G."/>
            <person name="Riley R."/>
            <person name="Tritt A."/>
            <person name="Adam C."/>
            <person name="Daum C."/>
            <person name="Floudas D."/>
            <person name="Sun H."/>
            <person name="Yadav J.S."/>
            <person name="Pangilinan J."/>
            <person name="Larsson K.H."/>
            <person name="Matsuura K."/>
            <person name="Barry K."/>
            <person name="Labutti K."/>
            <person name="Kuo R."/>
            <person name="Ohm R.A."/>
            <person name="Bhattacharya S.S."/>
            <person name="Shirouzu T."/>
            <person name="Yoshinaga Y."/>
            <person name="Martin F.M."/>
            <person name="Grigoriev I.V."/>
            <person name="Hibbett D.S."/>
        </authorList>
    </citation>
    <scope>NUCLEOTIDE SEQUENCE [LARGE SCALE GENOMIC DNA]</scope>
    <source>
        <strain evidence="2 3">L-15889</strain>
    </source>
</reference>
<proteinExistence type="predicted"/>
<dbReference type="OrthoDB" id="3247214at2759"/>
<name>A0A165UIL5_9APHY</name>
<accession>A0A165UIL5</accession>
<feature type="region of interest" description="Disordered" evidence="1">
    <location>
        <begin position="196"/>
        <end position="239"/>
    </location>
</feature>
<evidence type="ECO:0000256" key="1">
    <source>
        <dbReference type="SAM" id="MobiDB-lite"/>
    </source>
</evidence>
<feature type="compositionally biased region" description="Basic residues" evidence="1">
    <location>
        <begin position="1"/>
        <end position="10"/>
    </location>
</feature>
<evidence type="ECO:0000313" key="3">
    <source>
        <dbReference type="Proteomes" id="UP000076727"/>
    </source>
</evidence>
<dbReference type="STRING" id="1314783.A0A165UIL5"/>
<feature type="region of interest" description="Disordered" evidence="1">
    <location>
        <begin position="444"/>
        <end position="466"/>
    </location>
</feature>
<dbReference type="Proteomes" id="UP000076727">
    <property type="component" value="Unassembled WGS sequence"/>
</dbReference>
<feature type="region of interest" description="Disordered" evidence="1">
    <location>
        <begin position="1"/>
        <end position="159"/>
    </location>
</feature>
<gene>
    <name evidence="2" type="ORF">DAEQUDRAFT_734470</name>
</gene>
<evidence type="ECO:0000313" key="2">
    <source>
        <dbReference type="EMBL" id="KZT74962.1"/>
    </source>
</evidence>
<sequence length="466" mass="50625">MSRTPKRTHSKLTPFERFMQLGRRNTDETVTFPPPHWTQQVDGGPSTTVTPTAEGNITTDVPVRSGSPETILIDREDLAPTPTSTEPGSTAAPETSESEAAELDGHADSEPAPEPSYLARKIQTLLATLPIPSQPQTPAAEAASEPDPAHPPKPPLPSWIADSRLVSYLTSPQVMNGSAAKGRPSVWDMLDRLKSTTGVSKSPSPPAPHADEKGKALTKPAEGTASAPHDRRRAGDDDDSASVMLYAPLVPDDSSEVEIARSEVISMFSDQTTIHEHEQETKEEVILRERLATMWPSGGLGIGGHKLPAEQPREKRIWVPSKDKISFEILWWGYRIYLPPPVLGVLDNKRIENTKRAALLTTALKWLLDHIPMAAVPMQVRPVMPLLRRIIPYTGYLGVFMAWSWDAIRAFDKGNGVILTATWLLTFALVPGTWEDNMFPEVVSSASSSTSGPPAGAASGSTNQKS</sequence>
<feature type="compositionally biased region" description="Polar residues" evidence="1">
    <location>
        <begin position="37"/>
        <end position="59"/>
    </location>
</feature>